<organism evidence="2 3">
    <name type="scientific">Ruminiclostridium cellulolyticum (strain ATCC 35319 / DSM 5812 / JCM 6584 / H10)</name>
    <name type="common">Clostridium cellulolyticum</name>
    <dbReference type="NCBI Taxonomy" id="394503"/>
    <lineage>
        <taxon>Bacteria</taxon>
        <taxon>Bacillati</taxon>
        <taxon>Bacillota</taxon>
        <taxon>Clostridia</taxon>
        <taxon>Eubacteriales</taxon>
        <taxon>Oscillospiraceae</taxon>
        <taxon>Ruminiclostridium</taxon>
    </lineage>
</organism>
<dbReference type="OrthoDB" id="1696644at2"/>
<dbReference type="Proteomes" id="UP000001349">
    <property type="component" value="Chromosome"/>
</dbReference>
<keyword evidence="1" id="KW-1133">Transmembrane helix</keyword>
<proteinExistence type="predicted"/>
<evidence type="ECO:0000256" key="1">
    <source>
        <dbReference type="SAM" id="Phobius"/>
    </source>
</evidence>
<feature type="transmembrane region" description="Helical" evidence="1">
    <location>
        <begin position="187"/>
        <end position="208"/>
    </location>
</feature>
<feature type="transmembrane region" description="Helical" evidence="1">
    <location>
        <begin position="149"/>
        <end position="167"/>
    </location>
</feature>
<evidence type="ECO:0008006" key="4">
    <source>
        <dbReference type="Google" id="ProtNLM"/>
    </source>
</evidence>
<dbReference type="eggNOG" id="COG1835">
    <property type="taxonomic scope" value="Bacteria"/>
</dbReference>
<feature type="transmembrane region" description="Helical" evidence="1">
    <location>
        <begin position="39"/>
        <end position="61"/>
    </location>
</feature>
<sequence length="217" mass="24247">MTNILKLVKLDFALIKPYIKIIFIALLSPLIVMYTMRDIISGTIFCMCIMAITSGYTFSVVEKNDLNRLYGLLPVGRKDIVSARYLFIALEGLILNFIGVSANAIILTILKVNFTFSDILIGFSVGHVVYYFFTAIQLPLFFKFGGIKGRFFSFLPFLGIFSISEVAKRMSTDKLAELSSIAIINNPYGILILSILFGILSYSISVGISQKIFSRLE</sequence>
<keyword evidence="1" id="KW-0472">Membrane</keyword>
<name>B8I531_RUMCH</name>
<protein>
    <recommendedName>
        <fullName evidence="4">ABC-2 transporter permease</fullName>
    </recommendedName>
</protein>
<gene>
    <name evidence="2" type="ordered locus">Ccel_0224</name>
</gene>
<feature type="transmembrane region" description="Helical" evidence="1">
    <location>
        <begin position="119"/>
        <end position="142"/>
    </location>
</feature>
<dbReference type="AlphaFoldDB" id="B8I531"/>
<dbReference type="Pfam" id="PF13346">
    <property type="entry name" value="ABC2_membrane_5"/>
    <property type="match status" value="1"/>
</dbReference>
<reference evidence="2 3" key="1">
    <citation type="submission" date="2009-01" db="EMBL/GenBank/DDBJ databases">
        <title>Complete sequence of Clostridium cellulolyticum H10.</title>
        <authorList>
            <consortium name="US DOE Joint Genome Institute"/>
            <person name="Lucas S."/>
            <person name="Copeland A."/>
            <person name="Lapidus A."/>
            <person name="Glavina del Rio T."/>
            <person name="Dalin E."/>
            <person name="Tice H."/>
            <person name="Bruce D."/>
            <person name="Goodwin L."/>
            <person name="Pitluck S."/>
            <person name="Chertkov O."/>
            <person name="Saunders E."/>
            <person name="Brettin T."/>
            <person name="Detter J.C."/>
            <person name="Han C."/>
            <person name="Larimer F."/>
            <person name="Land M."/>
            <person name="Hauser L."/>
            <person name="Kyrpides N."/>
            <person name="Ivanova N."/>
            <person name="Zhou J."/>
            <person name="Richardson P."/>
        </authorList>
    </citation>
    <scope>NUCLEOTIDE SEQUENCE [LARGE SCALE GENOMIC DNA]</scope>
    <source>
        <strain evidence="3">ATCC 35319 / DSM 5812 / JCM 6584 / H10</strain>
    </source>
</reference>
<dbReference type="HOGENOM" id="CLU_110608_0_0_9"/>
<dbReference type="STRING" id="394503.Ccel_0224"/>
<feature type="transmembrane region" description="Helical" evidence="1">
    <location>
        <begin position="12"/>
        <end position="33"/>
    </location>
</feature>
<evidence type="ECO:0000313" key="2">
    <source>
        <dbReference type="EMBL" id="ACL74611.1"/>
    </source>
</evidence>
<dbReference type="InterPro" id="IPR025699">
    <property type="entry name" value="ABC2_memb-like"/>
</dbReference>
<accession>B8I531</accession>
<keyword evidence="1" id="KW-0812">Transmembrane</keyword>
<feature type="transmembrane region" description="Helical" evidence="1">
    <location>
        <begin position="82"/>
        <end position="107"/>
    </location>
</feature>
<dbReference type="KEGG" id="cce:Ccel_0224"/>
<keyword evidence="3" id="KW-1185">Reference proteome</keyword>
<dbReference type="EMBL" id="CP001348">
    <property type="protein sequence ID" value="ACL74611.1"/>
    <property type="molecule type" value="Genomic_DNA"/>
</dbReference>
<dbReference type="RefSeq" id="WP_012634676.1">
    <property type="nucleotide sequence ID" value="NC_011898.1"/>
</dbReference>
<evidence type="ECO:0000313" key="3">
    <source>
        <dbReference type="Proteomes" id="UP000001349"/>
    </source>
</evidence>